<feature type="domain" description="Erythromycin biosynthesis protein CIII-like C-terminal" evidence="3">
    <location>
        <begin position="263"/>
        <end position="403"/>
    </location>
</feature>
<dbReference type="Gene3D" id="3.40.50.2000">
    <property type="entry name" value="Glycogen Phosphorylase B"/>
    <property type="match status" value="2"/>
</dbReference>
<dbReference type="GO" id="GO:0017000">
    <property type="term" value="P:antibiotic biosynthetic process"/>
    <property type="evidence" value="ECO:0007669"/>
    <property type="project" value="UniProtKB-ARBA"/>
</dbReference>
<comment type="caution">
    <text evidence="4">The sequence shown here is derived from an EMBL/GenBank/DDBJ whole genome shotgun (WGS) entry which is preliminary data.</text>
</comment>
<organism evidence="4 5">
    <name type="scientific">Xylanibacillus composti</name>
    <dbReference type="NCBI Taxonomy" id="1572762"/>
    <lineage>
        <taxon>Bacteria</taxon>
        <taxon>Bacillati</taxon>
        <taxon>Bacillota</taxon>
        <taxon>Bacilli</taxon>
        <taxon>Bacillales</taxon>
        <taxon>Paenibacillaceae</taxon>
        <taxon>Xylanibacillus</taxon>
    </lineage>
</organism>
<evidence type="ECO:0000313" key="4">
    <source>
        <dbReference type="EMBL" id="GIQ69574.1"/>
    </source>
</evidence>
<evidence type="ECO:0000256" key="1">
    <source>
        <dbReference type="ARBA" id="ARBA00009995"/>
    </source>
</evidence>
<dbReference type="RefSeq" id="WP_213412373.1">
    <property type="nucleotide sequence ID" value="NZ_BOVK01000031.1"/>
</dbReference>
<name>A0A8J4M2E2_9BACL</name>
<dbReference type="InterPro" id="IPR006326">
    <property type="entry name" value="UDPGT_MGT-like"/>
</dbReference>
<evidence type="ECO:0000256" key="2">
    <source>
        <dbReference type="ARBA" id="ARBA00022679"/>
    </source>
</evidence>
<dbReference type="SUPFAM" id="SSF53756">
    <property type="entry name" value="UDP-Glycosyltransferase/glycogen phosphorylase"/>
    <property type="match status" value="1"/>
</dbReference>
<dbReference type="AlphaFoldDB" id="A0A8J4M2E2"/>
<dbReference type="CDD" id="cd03784">
    <property type="entry name" value="GT1_Gtf-like"/>
    <property type="match status" value="1"/>
</dbReference>
<evidence type="ECO:0000313" key="5">
    <source>
        <dbReference type="Proteomes" id="UP000677918"/>
    </source>
</evidence>
<comment type="similarity">
    <text evidence="1">Belongs to the UDP-glycosyltransferase family.</text>
</comment>
<dbReference type="Pfam" id="PF06722">
    <property type="entry name" value="EryCIII-like_C"/>
    <property type="match status" value="1"/>
</dbReference>
<dbReference type="GO" id="GO:0008194">
    <property type="term" value="F:UDP-glycosyltransferase activity"/>
    <property type="evidence" value="ECO:0007669"/>
    <property type="project" value="InterPro"/>
</dbReference>
<sequence length="428" mass="48468">MGRAVFFSVDLHGHVNPTLGFVRSLVESGEEVFYYSGPAFQPIIESTGAKFRSYRGDVQFGTYDGGGIETFLVTADFILQRSQVVVEHFREEIGRLQPDYIIHDAFCYWGREFASMLRIPGISVFDHFAYIDEMADFDPDFFLRHVLRAENDPVYRNSPDPIQLYRRLLNKLAKLIRAKYGLGEINVINDIFCSKQGLNVILTSREMQLYPEAFDDSYLFAGYSLYPRTEPDSFPMERLDGRPLLYIAFGTIFNDVANLYRTCMEAFGDTDWQVVMAIGKQVDPVDLGPVPANFIVQDYVPQLSILQRATAFITHGGANSVHESICHEVPTVVLPQSFDQFMGALAVERAGAGIYLRGDEPSAMQLRDAVTQLIRDPAYKENCRKLKATFEQAGGPTRIAEEILRYTAEWQPKEATQIQQHSGTRGER</sequence>
<evidence type="ECO:0000259" key="3">
    <source>
        <dbReference type="Pfam" id="PF06722"/>
    </source>
</evidence>
<dbReference type="PANTHER" id="PTHR48050:SF13">
    <property type="entry name" value="STEROL 3-BETA-GLUCOSYLTRANSFERASE UGT80A2"/>
    <property type="match status" value="1"/>
</dbReference>
<protein>
    <submittedName>
        <fullName evidence="4">Glycosyl transferase family 1</fullName>
    </submittedName>
</protein>
<dbReference type="GO" id="GO:0016758">
    <property type="term" value="F:hexosyltransferase activity"/>
    <property type="evidence" value="ECO:0007669"/>
    <property type="project" value="InterPro"/>
</dbReference>
<dbReference type="NCBIfam" id="TIGR01426">
    <property type="entry name" value="MGT"/>
    <property type="match status" value="1"/>
</dbReference>
<keyword evidence="2 4" id="KW-0808">Transferase</keyword>
<proteinExistence type="inferred from homology"/>
<dbReference type="PANTHER" id="PTHR48050">
    <property type="entry name" value="STEROL 3-BETA-GLUCOSYLTRANSFERASE"/>
    <property type="match status" value="1"/>
</dbReference>
<dbReference type="InterPro" id="IPR050426">
    <property type="entry name" value="Glycosyltransferase_28"/>
</dbReference>
<gene>
    <name evidence="4" type="ORF">XYCOK13_23980</name>
</gene>
<dbReference type="InterPro" id="IPR002213">
    <property type="entry name" value="UDP_glucos_trans"/>
</dbReference>
<dbReference type="FunFam" id="3.40.50.2000:FF:000072">
    <property type="entry name" value="Glycosyl transferase"/>
    <property type="match status" value="1"/>
</dbReference>
<dbReference type="Proteomes" id="UP000677918">
    <property type="component" value="Unassembled WGS sequence"/>
</dbReference>
<dbReference type="InterPro" id="IPR010610">
    <property type="entry name" value="EryCIII-like_C"/>
</dbReference>
<accession>A0A8J4M2E2</accession>
<reference evidence="4" key="1">
    <citation type="submission" date="2021-04" db="EMBL/GenBank/DDBJ databases">
        <title>Draft genome sequence of Xylanibacillus composti strain K13.</title>
        <authorList>
            <person name="Uke A."/>
            <person name="Chhe C."/>
            <person name="Baramee S."/>
            <person name="Kosugi A."/>
        </authorList>
    </citation>
    <scope>NUCLEOTIDE SEQUENCE</scope>
    <source>
        <strain evidence="4">K13</strain>
    </source>
</reference>
<dbReference type="EMBL" id="BOVK01000031">
    <property type="protein sequence ID" value="GIQ69574.1"/>
    <property type="molecule type" value="Genomic_DNA"/>
</dbReference>
<keyword evidence="5" id="KW-1185">Reference proteome</keyword>